<feature type="transmembrane region" description="Helical" evidence="1">
    <location>
        <begin position="56"/>
        <end position="72"/>
    </location>
</feature>
<name>A0ABW3NVG5_9FLAO</name>
<dbReference type="Proteomes" id="UP001597131">
    <property type="component" value="Unassembled WGS sequence"/>
</dbReference>
<comment type="caution">
    <text evidence="2">The sequence shown here is derived from an EMBL/GenBank/DDBJ whole genome shotgun (WGS) entry which is preliminary data.</text>
</comment>
<protein>
    <recommendedName>
        <fullName evidence="4">YhhN-like protein</fullName>
    </recommendedName>
</protein>
<keyword evidence="1" id="KW-0812">Transmembrane</keyword>
<gene>
    <name evidence="2" type="ORF">ACFQ3Q_12325</name>
</gene>
<evidence type="ECO:0008006" key="4">
    <source>
        <dbReference type="Google" id="ProtNLM"/>
    </source>
</evidence>
<evidence type="ECO:0000256" key="1">
    <source>
        <dbReference type="SAM" id="Phobius"/>
    </source>
</evidence>
<sequence>MKLYRYLLLTGLLLLMLNIYGIVSSTDWLVLASRLLFYVGLIGFKMSYLRISNLNLSAFFSFFIIAEIVSYFNDYWYLGMVGLLLYMAAYIFLSREAVLHTERSSASKYMLLYFVLVILVNAYLMLLHVLELQFYVSGFLNYGLYLVYYINLLVLGVVGLVYYLNSYSKKSVFFISLALALIFADVFRDMTAFYLEELGVLVLENFLRLAAITLAFFFFATEEKKLRLLNMV</sequence>
<feature type="transmembrane region" description="Helical" evidence="1">
    <location>
        <begin position="142"/>
        <end position="164"/>
    </location>
</feature>
<feature type="transmembrane region" description="Helical" evidence="1">
    <location>
        <begin position="171"/>
        <end position="188"/>
    </location>
</feature>
<feature type="transmembrane region" description="Helical" evidence="1">
    <location>
        <begin position="78"/>
        <end position="98"/>
    </location>
</feature>
<keyword evidence="3" id="KW-1185">Reference proteome</keyword>
<proteinExistence type="predicted"/>
<evidence type="ECO:0000313" key="3">
    <source>
        <dbReference type="Proteomes" id="UP001597131"/>
    </source>
</evidence>
<feature type="transmembrane region" description="Helical" evidence="1">
    <location>
        <begin position="31"/>
        <end position="49"/>
    </location>
</feature>
<dbReference type="EMBL" id="JBHTLI010000002">
    <property type="protein sequence ID" value="MFD1096542.1"/>
    <property type="molecule type" value="Genomic_DNA"/>
</dbReference>
<keyword evidence="1" id="KW-0472">Membrane</keyword>
<keyword evidence="1" id="KW-1133">Transmembrane helix</keyword>
<dbReference type="RefSeq" id="WP_380746278.1">
    <property type="nucleotide sequence ID" value="NZ_JBHTLI010000002.1"/>
</dbReference>
<feature type="transmembrane region" description="Helical" evidence="1">
    <location>
        <begin position="110"/>
        <end position="130"/>
    </location>
</feature>
<reference evidence="3" key="1">
    <citation type="journal article" date="2019" name="Int. J. Syst. Evol. Microbiol.">
        <title>The Global Catalogue of Microorganisms (GCM) 10K type strain sequencing project: providing services to taxonomists for standard genome sequencing and annotation.</title>
        <authorList>
            <consortium name="The Broad Institute Genomics Platform"/>
            <consortium name="The Broad Institute Genome Sequencing Center for Infectious Disease"/>
            <person name="Wu L."/>
            <person name="Ma J."/>
        </authorList>
    </citation>
    <scope>NUCLEOTIDE SEQUENCE [LARGE SCALE GENOMIC DNA]</scope>
    <source>
        <strain evidence="3">CCUG 64793</strain>
    </source>
</reference>
<evidence type="ECO:0000313" key="2">
    <source>
        <dbReference type="EMBL" id="MFD1096542.1"/>
    </source>
</evidence>
<feature type="transmembrane region" description="Helical" evidence="1">
    <location>
        <begin position="200"/>
        <end position="221"/>
    </location>
</feature>
<accession>A0ABW3NVG5</accession>
<organism evidence="2 3">
    <name type="scientific">Salegentibacter chungangensis</name>
    <dbReference type="NCBI Taxonomy" id="1335724"/>
    <lineage>
        <taxon>Bacteria</taxon>
        <taxon>Pseudomonadati</taxon>
        <taxon>Bacteroidota</taxon>
        <taxon>Flavobacteriia</taxon>
        <taxon>Flavobacteriales</taxon>
        <taxon>Flavobacteriaceae</taxon>
        <taxon>Salegentibacter</taxon>
    </lineage>
</organism>